<dbReference type="EMBL" id="VSRR010000451">
    <property type="protein sequence ID" value="MPC15730.1"/>
    <property type="molecule type" value="Genomic_DNA"/>
</dbReference>
<accession>A0A5B7D245</accession>
<sequence length="125" mass="13187">MQSLGSAFFTVASPATAGRCVCRGEGVISVISTPREATHYAHTPSLPQPPPLSKSPRSLPLAVSRVLRDSASLTIIILGSCHHSLKLRRSLVPLIFSVRGVPGSHTSDFACGCDSIPLPSKQMVL</sequence>
<name>A0A5B7D245_PORTR</name>
<proteinExistence type="predicted"/>
<organism evidence="1 2">
    <name type="scientific">Portunus trituberculatus</name>
    <name type="common">Swimming crab</name>
    <name type="synonym">Neptunus trituberculatus</name>
    <dbReference type="NCBI Taxonomy" id="210409"/>
    <lineage>
        <taxon>Eukaryota</taxon>
        <taxon>Metazoa</taxon>
        <taxon>Ecdysozoa</taxon>
        <taxon>Arthropoda</taxon>
        <taxon>Crustacea</taxon>
        <taxon>Multicrustacea</taxon>
        <taxon>Malacostraca</taxon>
        <taxon>Eumalacostraca</taxon>
        <taxon>Eucarida</taxon>
        <taxon>Decapoda</taxon>
        <taxon>Pleocyemata</taxon>
        <taxon>Brachyura</taxon>
        <taxon>Eubrachyura</taxon>
        <taxon>Portunoidea</taxon>
        <taxon>Portunidae</taxon>
        <taxon>Portuninae</taxon>
        <taxon>Portunus</taxon>
    </lineage>
</organism>
<dbReference type="AlphaFoldDB" id="A0A5B7D245"/>
<reference evidence="1 2" key="1">
    <citation type="submission" date="2019-05" db="EMBL/GenBank/DDBJ databases">
        <title>Another draft genome of Portunus trituberculatus and its Hox gene families provides insights of decapod evolution.</title>
        <authorList>
            <person name="Jeong J.-H."/>
            <person name="Song I."/>
            <person name="Kim S."/>
            <person name="Choi T."/>
            <person name="Kim D."/>
            <person name="Ryu S."/>
            <person name="Kim W."/>
        </authorList>
    </citation>
    <scope>NUCLEOTIDE SEQUENCE [LARGE SCALE GENOMIC DNA]</scope>
    <source>
        <tissue evidence="1">Muscle</tissue>
    </source>
</reference>
<evidence type="ECO:0000313" key="1">
    <source>
        <dbReference type="EMBL" id="MPC15730.1"/>
    </source>
</evidence>
<comment type="caution">
    <text evidence="1">The sequence shown here is derived from an EMBL/GenBank/DDBJ whole genome shotgun (WGS) entry which is preliminary data.</text>
</comment>
<dbReference type="Proteomes" id="UP000324222">
    <property type="component" value="Unassembled WGS sequence"/>
</dbReference>
<keyword evidence="2" id="KW-1185">Reference proteome</keyword>
<evidence type="ECO:0000313" key="2">
    <source>
        <dbReference type="Proteomes" id="UP000324222"/>
    </source>
</evidence>
<gene>
    <name evidence="1" type="ORF">E2C01_008531</name>
</gene>
<protein>
    <submittedName>
        <fullName evidence="1">Uncharacterized protein</fullName>
    </submittedName>
</protein>